<evidence type="ECO:0000259" key="4">
    <source>
        <dbReference type="PROSITE" id="PS50932"/>
    </source>
</evidence>
<dbReference type="AlphaFoldDB" id="A0A2M9HEZ3"/>
<reference evidence="5 6" key="1">
    <citation type="submission" date="2017-10" db="EMBL/GenBank/DDBJ databases">
        <title>Draft genome sequences of strains TRE 1, TRE 9, TRE H and TRI 7, isolated from tamarins, belonging to four potential novel Bifidobacterium species.</title>
        <authorList>
            <person name="Mattarelli P."/>
            <person name="Modesto M."/>
            <person name="Puglisi E."/>
            <person name="Morelli L."/>
            <person name="Spezio C."/>
            <person name="Bonetti A."/>
            <person name="Sandri C."/>
        </authorList>
    </citation>
    <scope>NUCLEOTIDE SEQUENCE [LARGE SCALE GENOMIC DNA]</scope>
    <source>
        <strain evidence="6">TRI7</strain>
    </source>
</reference>
<dbReference type="SUPFAM" id="SSF47413">
    <property type="entry name" value="lambda repressor-like DNA-binding domains"/>
    <property type="match status" value="1"/>
</dbReference>
<accession>A0A2M9HEZ3</accession>
<dbReference type="SUPFAM" id="SSF53822">
    <property type="entry name" value="Periplasmic binding protein-like I"/>
    <property type="match status" value="1"/>
</dbReference>
<dbReference type="GO" id="GO:0000976">
    <property type="term" value="F:transcription cis-regulatory region binding"/>
    <property type="evidence" value="ECO:0007669"/>
    <property type="project" value="TreeGrafter"/>
</dbReference>
<sequence>MHKIEITMVPVKLFRRFGSPRHLGISTVSIFFENEVRWWWTVTIGEVPMTGIKDVAARAGVSISTVSYALSGKRRISPEVRQKVLRAARELGYFHHAGTVVSSGRRTGFLAVSDPIHSTTSERNYAGFLMQMVKAARAHDYDAIVLSGSDAHAETRLEQVIDAGMVDGVMLLDVEVDDDRVGPAASSSVPYVSVGVPKETDHLVCVDLDFERACRTAVDRLADLGHHECIFFGSAPDEYRRRSNFVMRSLGSLQHYARKHDMTLKGYAPPNELDPSGAWPMSVMVSLLDKAFSAQPSATAIIVQSDLMFLEALIGRLASMGKRIPRDVSVLALTMLGDADRLSVPIDELPLQPERTCFRAVDMMMDILAGGGVPLGTVERMEIPYLDRGSVGPARF</sequence>
<evidence type="ECO:0000256" key="2">
    <source>
        <dbReference type="ARBA" id="ARBA00023125"/>
    </source>
</evidence>
<dbReference type="Gene3D" id="1.10.260.40">
    <property type="entry name" value="lambda repressor-like DNA-binding domains"/>
    <property type="match status" value="1"/>
</dbReference>
<proteinExistence type="predicted"/>
<dbReference type="InterPro" id="IPR000843">
    <property type="entry name" value="HTH_LacI"/>
</dbReference>
<dbReference type="InterPro" id="IPR046335">
    <property type="entry name" value="LacI/GalR-like_sensor"/>
</dbReference>
<dbReference type="InterPro" id="IPR028082">
    <property type="entry name" value="Peripla_BP_I"/>
</dbReference>
<feature type="domain" description="HTH lacI-type" evidence="4">
    <location>
        <begin position="50"/>
        <end position="93"/>
    </location>
</feature>
<dbReference type="OrthoDB" id="252678at2"/>
<dbReference type="CDD" id="cd01392">
    <property type="entry name" value="HTH_LacI"/>
    <property type="match status" value="1"/>
</dbReference>
<name>A0A2M9HEZ3_9BIFI</name>
<evidence type="ECO:0000256" key="3">
    <source>
        <dbReference type="ARBA" id="ARBA00023163"/>
    </source>
</evidence>
<dbReference type="Gene3D" id="3.40.50.2300">
    <property type="match status" value="2"/>
</dbReference>
<dbReference type="EMBL" id="PEBK01000004">
    <property type="protein sequence ID" value="PJM75372.1"/>
    <property type="molecule type" value="Genomic_DNA"/>
</dbReference>
<dbReference type="InterPro" id="IPR010982">
    <property type="entry name" value="Lambda_DNA-bd_dom_sf"/>
</dbReference>
<comment type="caution">
    <text evidence="5">The sequence shown here is derived from an EMBL/GenBank/DDBJ whole genome shotgun (WGS) entry which is preliminary data.</text>
</comment>
<keyword evidence="3" id="KW-0804">Transcription</keyword>
<evidence type="ECO:0000256" key="1">
    <source>
        <dbReference type="ARBA" id="ARBA00023015"/>
    </source>
</evidence>
<protein>
    <recommendedName>
        <fullName evidence="4">HTH lacI-type domain-containing protein</fullName>
    </recommendedName>
</protein>
<dbReference type="PROSITE" id="PS00356">
    <property type="entry name" value="HTH_LACI_1"/>
    <property type="match status" value="1"/>
</dbReference>
<dbReference type="Pfam" id="PF00356">
    <property type="entry name" value="LacI"/>
    <property type="match status" value="1"/>
</dbReference>
<dbReference type="Proteomes" id="UP000231451">
    <property type="component" value="Unassembled WGS sequence"/>
</dbReference>
<dbReference type="PROSITE" id="PS50932">
    <property type="entry name" value="HTH_LACI_2"/>
    <property type="match status" value="1"/>
</dbReference>
<dbReference type="PANTHER" id="PTHR30146">
    <property type="entry name" value="LACI-RELATED TRANSCRIPTIONAL REPRESSOR"/>
    <property type="match status" value="1"/>
</dbReference>
<keyword evidence="2" id="KW-0238">DNA-binding</keyword>
<evidence type="ECO:0000313" key="6">
    <source>
        <dbReference type="Proteomes" id="UP000231451"/>
    </source>
</evidence>
<keyword evidence="6" id="KW-1185">Reference proteome</keyword>
<gene>
    <name evidence="5" type="ORF">CSQ87_04990</name>
</gene>
<evidence type="ECO:0000313" key="5">
    <source>
        <dbReference type="EMBL" id="PJM75372.1"/>
    </source>
</evidence>
<dbReference type="SMART" id="SM00354">
    <property type="entry name" value="HTH_LACI"/>
    <property type="match status" value="1"/>
</dbReference>
<organism evidence="5 6">
    <name type="scientific">Bifidobacterium simiarum</name>
    <dbReference type="NCBI Taxonomy" id="2045441"/>
    <lineage>
        <taxon>Bacteria</taxon>
        <taxon>Bacillati</taxon>
        <taxon>Actinomycetota</taxon>
        <taxon>Actinomycetes</taxon>
        <taxon>Bifidobacteriales</taxon>
        <taxon>Bifidobacteriaceae</taxon>
        <taxon>Bifidobacterium</taxon>
    </lineage>
</organism>
<dbReference type="Pfam" id="PF13377">
    <property type="entry name" value="Peripla_BP_3"/>
    <property type="match status" value="1"/>
</dbReference>
<dbReference type="GO" id="GO:0003700">
    <property type="term" value="F:DNA-binding transcription factor activity"/>
    <property type="evidence" value="ECO:0007669"/>
    <property type="project" value="TreeGrafter"/>
</dbReference>
<keyword evidence="1" id="KW-0805">Transcription regulation</keyword>
<dbReference type="PANTHER" id="PTHR30146:SF153">
    <property type="entry name" value="LACTOSE OPERON REPRESSOR"/>
    <property type="match status" value="1"/>
</dbReference>